<reference evidence="3" key="1">
    <citation type="submission" date="2015-04" db="EMBL/GenBank/DDBJ databases">
        <authorList>
            <person name="Syromyatnikov M.Y."/>
            <person name="Popov V.N."/>
        </authorList>
    </citation>
    <scope>NUCLEOTIDE SEQUENCE</scope>
    <source>
        <strain evidence="3">MO-1</strain>
    </source>
</reference>
<keyword evidence="2" id="KW-1133">Transmembrane helix</keyword>
<keyword evidence="2" id="KW-0812">Transmembrane</keyword>
<feature type="region of interest" description="Disordered" evidence="1">
    <location>
        <begin position="53"/>
        <end position="109"/>
    </location>
</feature>
<dbReference type="EMBL" id="LO017727">
    <property type="protein sequence ID" value="CRH04641.1"/>
    <property type="molecule type" value="Genomic_DNA"/>
</dbReference>
<feature type="compositionally biased region" description="Basic and acidic residues" evidence="1">
    <location>
        <begin position="99"/>
        <end position="109"/>
    </location>
</feature>
<keyword evidence="2" id="KW-0472">Membrane</keyword>
<name>A0A1S7LFA8_MAGMO</name>
<accession>A0A1S7LFA8</accession>
<evidence type="ECO:0000256" key="2">
    <source>
        <dbReference type="SAM" id="Phobius"/>
    </source>
</evidence>
<feature type="compositionally biased region" description="Low complexity" evidence="1">
    <location>
        <begin position="64"/>
        <end position="73"/>
    </location>
</feature>
<evidence type="ECO:0000256" key="1">
    <source>
        <dbReference type="SAM" id="MobiDB-lite"/>
    </source>
</evidence>
<sequence length="201" mass="22835">MHPLLVAFLAFMFLTPLLQMLEQSGGNAMGHILFLAMLFWVGWQLIKRNSRNLEDDTPQEEEPQQQAKPQAQRQRTDEEEEPLFKSPFKGVFDDPQEGPAERQQDDVESRLREASQMQIDKLKGQKSAIWHVTPEFVTATGNRLGRFRDQPIPEWISTSDGKKGVFTGITDIKLPKECACLELTDRGELIIPPGLVYTVNG</sequence>
<organism evidence="3">
    <name type="scientific">Magnetococcus massalia (strain MO-1)</name>
    <dbReference type="NCBI Taxonomy" id="451514"/>
    <lineage>
        <taxon>Bacteria</taxon>
        <taxon>Pseudomonadati</taxon>
        <taxon>Pseudomonadota</taxon>
        <taxon>Magnetococcia</taxon>
        <taxon>Magnetococcales</taxon>
        <taxon>Magnetococcaceae</taxon>
        <taxon>Magnetococcus</taxon>
    </lineage>
</organism>
<evidence type="ECO:0000313" key="3">
    <source>
        <dbReference type="EMBL" id="CRH04641.1"/>
    </source>
</evidence>
<gene>
    <name evidence="3" type="ORF">MAGMO_0429</name>
</gene>
<feature type="transmembrane region" description="Helical" evidence="2">
    <location>
        <begin position="30"/>
        <end position="46"/>
    </location>
</feature>
<protein>
    <submittedName>
        <fullName evidence="3">Uncharacterized protein</fullName>
    </submittedName>
</protein>
<dbReference type="AlphaFoldDB" id="A0A1S7LFA8"/>
<proteinExistence type="predicted"/>